<sequence length="743" mass="85933">MGIEDKIINKINLQIGANIQNLCKSKELVNSFVEDINAIERKLNFDENDETDMFKIGLQDSQSKVDDLEEKLTKIDVFEQKITKVIIKHEQVHEHIKTYLDKINELEKFVEYYRILQDIQDINSELSKCINSKDEQKIVDLFLSLSGSPDASSDSSVIGRLQEVEAPNLKMYSRRVALHWHDVIKEKLSIEFENILKHIKWPNLGHVTESLNPTVENLNKLKSLAEHLFLVQLPGYDRFMYIKLAPSIVCPPIATPIELLIKPFRVRFEYHFMSNRQTNRPDKPEYYFTQILNWAKENHHFVGEVFQGSATRAGISENVRLEFIRGLVQLSIEKLVNDIEELSLDEQLFAHLIDEILSFEQDLRSYLFYPSNIPSAVNVITQATFFTKWLKLEEKFTSEKMDLILSDENDPWNTLDPFGFMHITSPLTAALNNQQLDLELDELKIPKCADQFVRLLEAIKERYCILPQPSHQLQFLALQIDLIDNFRQRLVQLHKEGFVNALNVLNAIFYITSVLREWGENVHYLHLHAALLGPNVDDISSVFDKSINELEHWQNKLVKHLSSKFVDDIKSKTMVYRHDSWITMPKPAEPLAISQSAGEMFHTVIEILHGLESTLSTKIFISTLRRIAKKLDDYFIDSMIMTTKFSEGGAEQFKFDITRNLIPLFGNYNRKPGVLFKNLSDACHLLSLPFGTTILLYETLKSFNKTNSEDLQKMKEALKEIGIVSLPITLAVDVIERRIDICH</sequence>
<dbReference type="AlphaFoldDB" id="A0A9J6C4N6"/>
<dbReference type="FunFam" id="1.20.58.670:FF:000003">
    <property type="entry name" value="RAD50-interacting protein 1"/>
    <property type="match status" value="1"/>
</dbReference>
<dbReference type="PANTHER" id="PTHR13520">
    <property type="entry name" value="RAD50-INTERACTING PROTEIN 1 RINT-1"/>
    <property type="match status" value="1"/>
</dbReference>
<name>A0A9J6C4N6_POLVA</name>
<dbReference type="Gene3D" id="1.20.58.670">
    <property type="entry name" value="Dsl1p vesicle tethering complex, Tip20p subunit, domain D"/>
    <property type="match status" value="1"/>
</dbReference>
<accession>A0A9J6C4N6</accession>
<evidence type="ECO:0000313" key="3">
    <source>
        <dbReference type="Proteomes" id="UP001107558"/>
    </source>
</evidence>
<dbReference type="InterPro" id="IPR007528">
    <property type="entry name" value="RINT1_Tip20"/>
</dbReference>
<evidence type="ECO:0008006" key="4">
    <source>
        <dbReference type="Google" id="ProtNLM"/>
    </source>
</evidence>
<dbReference type="PANTHER" id="PTHR13520:SF0">
    <property type="entry name" value="RAD50-INTERACTING PROTEIN 1"/>
    <property type="match status" value="1"/>
</dbReference>
<protein>
    <recommendedName>
        <fullName evidence="4">RAD50-interacting protein 1</fullName>
    </recommendedName>
</protein>
<dbReference type="GO" id="GO:0060628">
    <property type="term" value="P:regulation of ER to Golgi vesicle-mediated transport"/>
    <property type="evidence" value="ECO:0007669"/>
    <property type="project" value="TreeGrafter"/>
</dbReference>
<dbReference type="InterPro" id="IPR042042">
    <property type="entry name" value="Tip20p_domB"/>
</dbReference>
<dbReference type="Pfam" id="PF04437">
    <property type="entry name" value="RINT1_TIP1"/>
    <property type="match status" value="1"/>
</dbReference>
<proteinExistence type="inferred from homology"/>
<evidence type="ECO:0000256" key="1">
    <source>
        <dbReference type="ARBA" id="ARBA00061158"/>
    </source>
</evidence>
<keyword evidence="3" id="KW-1185">Reference proteome</keyword>
<dbReference type="Proteomes" id="UP001107558">
    <property type="component" value="Chromosome 2"/>
</dbReference>
<dbReference type="OrthoDB" id="2189254at2759"/>
<organism evidence="2 3">
    <name type="scientific">Polypedilum vanderplanki</name>
    <name type="common">Sleeping chironomid midge</name>
    <dbReference type="NCBI Taxonomy" id="319348"/>
    <lineage>
        <taxon>Eukaryota</taxon>
        <taxon>Metazoa</taxon>
        <taxon>Ecdysozoa</taxon>
        <taxon>Arthropoda</taxon>
        <taxon>Hexapoda</taxon>
        <taxon>Insecta</taxon>
        <taxon>Pterygota</taxon>
        <taxon>Neoptera</taxon>
        <taxon>Endopterygota</taxon>
        <taxon>Diptera</taxon>
        <taxon>Nematocera</taxon>
        <taxon>Chironomoidea</taxon>
        <taxon>Chironomidae</taxon>
        <taxon>Chironominae</taxon>
        <taxon>Polypedilum</taxon>
        <taxon>Polypedilum</taxon>
    </lineage>
</organism>
<reference evidence="2" key="1">
    <citation type="submission" date="2021-03" db="EMBL/GenBank/DDBJ databases">
        <title>Chromosome level genome of the anhydrobiotic midge Polypedilum vanderplanki.</title>
        <authorList>
            <person name="Yoshida Y."/>
            <person name="Kikawada T."/>
            <person name="Gusev O."/>
        </authorList>
    </citation>
    <scope>NUCLEOTIDE SEQUENCE</scope>
    <source>
        <strain evidence="2">NIAS01</strain>
        <tissue evidence="2">Whole body or cell culture</tissue>
    </source>
</reference>
<dbReference type="GO" id="GO:0006890">
    <property type="term" value="P:retrograde vesicle-mediated transport, Golgi to endoplasmic reticulum"/>
    <property type="evidence" value="ECO:0007669"/>
    <property type="project" value="InterPro"/>
</dbReference>
<dbReference type="GO" id="GO:0006888">
    <property type="term" value="P:endoplasmic reticulum to Golgi vesicle-mediated transport"/>
    <property type="evidence" value="ECO:0007669"/>
    <property type="project" value="InterPro"/>
</dbReference>
<comment type="similarity">
    <text evidence="1">Belongs to the RINT1 family.</text>
</comment>
<dbReference type="EMBL" id="JADBJN010000002">
    <property type="protein sequence ID" value="KAG5676779.1"/>
    <property type="molecule type" value="Genomic_DNA"/>
</dbReference>
<evidence type="ECO:0000313" key="2">
    <source>
        <dbReference type="EMBL" id="KAG5676779.1"/>
    </source>
</evidence>
<dbReference type="InterPro" id="IPR042044">
    <property type="entry name" value="EXOC6PINT-1/Sec15/Tip20_C_dom2"/>
</dbReference>
<gene>
    <name evidence="2" type="ORF">PVAND_006588</name>
</gene>
<dbReference type="Gene3D" id="1.20.58.1420">
    <property type="entry name" value="Dsl1p vesicle tethering complex, Tip20p subunit, domain B"/>
    <property type="match status" value="1"/>
</dbReference>
<dbReference type="PROSITE" id="PS51386">
    <property type="entry name" value="RINT1_TIP20"/>
    <property type="match status" value="1"/>
</dbReference>
<dbReference type="GO" id="GO:0070939">
    <property type="term" value="C:Dsl1/NZR complex"/>
    <property type="evidence" value="ECO:0007669"/>
    <property type="project" value="InterPro"/>
</dbReference>
<comment type="caution">
    <text evidence="2">The sequence shown here is derived from an EMBL/GenBank/DDBJ whole genome shotgun (WGS) entry which is preliminary data.</text>
</comment>